<accession>A0A7Z2T669</accession>
<feature type="transmembrane region" description="Helical" evidence="9">
    <location>
        <begin position="18"/>
        <end position="39"/>
    </location>
</feature>
<dbReference type="InterPro" id="IPR011527">
    <property type="entry name" value="ABC1_TM_dom"/>
</dbReference>
<keyword evidence="13" id="KW-1185">Reference proteome</keyword>
<evidence type="ECO:0000256" key="4">
    <source>
        <dbReference type="ARBA" id="ARBA00022692"/>
    </source>
</evidence>
<dbReference type="GO" id="GO:0015421">
    <property type="term" value="F:ABC-type oligopeptide transporter activity"/>
    <property type="evidence" value="ECO:0007669"/>
    <property type="project" value="TreeGrafter"/>
</dbReference>
<keyword evidence="3" id="KW-1003">Cell membrane</keyword>
<dbReference type="GO" id="GO:0005886">
    <property type="term" value="C:plasma membrane"/>
    <property type="evidence" value="ECO:0007669"/>
    <property type="project" value="UniProtKB-SubCell"/>
</dbReference>
<evidence type="ECO:0000256" key="8">
    <source>
        <dbReference type="ARBA" id="ARBA00023136"/>
    </source>
</evidence>
<dbReference type="AlphaFoldDB" id="A0A7Z2T669"/>
<dbReference type="RefSeq" id="WP_164649813.1">
    <property type="nucleotide sequence ID" value="NZ_CP047476.1"/>
</dbReference>
<evidence type="ECO:0000256" key="6">
    <source>
        <dbReference type="ARBA" id="ARBA00022840"/>
    </source>
</evidence>
<dbReference type="Pfam" id="PF00005">
    <property type="entry name" value="ABC_tran"/>
    <property type="match status" value="1"/>
</dbReference>
<dbReference type="EMBL" id="CP047476">
    <property type="protein sequence ID" value="QIA64913.1"/>
    <property type="molecule type" value="Genomic_DNA"/>
</dbReference>
<evidence type="ECO:0000256" key="3">
    <source>
        <dbReference type="ARBA" id="ARBA00022475"/>
    </source>
</evidence>
<dbReference type="GO" id="GO:0005524">
    <property type="term" value="F:ATP binding"/>
    <property type="evidence" value="ECO:0007669"/>
    <property type="project" value="UniProtKB-KW"/>
</dbReference>
<evidence type="ECO:0000259" key="11">
    <source>
        <dbReference type="PROSITE" id="PS50929"/>
    </source>
</evidence>
<dbReference type="SMART" id="SM00382">
    <property type="entry name" value="AAA"/>
    <property type="match status" value="1"/>
</dbReference>
<keyword evidence="2" id="KW-0813">Transport</keyword>
<evidence type="ECO:0000256" key="7">
    <source>
        <dbReference type="ARBA" id="ARBA00022989"/>
    </source>
</evidence>
<dbReference type="KEGG" id="vas:GT360_15210"/>
<dbReference type="Gene3D" id="1.20.1560.10">
    <property type="entry name" value="ABC transporter type 1, transmembrane domain"/>
    <property type="match status" value="1"/>
</dbReference>
<feature type="transmembrane region" description="Helical" evidence="9">
    <location>
        <begin position="59"/>
        <end position="77"/>
    </location>
</feature>
<dbReference type="PROSITE" id="PS50929">
    <property type="entry name" value="ABC_TM1F"/>
    <property type="match status" value="1"/>
</dbReference>
<organism evidence="12 13">
    <name type="scientific">Vibrio astriarenae</name>
    <dbReference type="NCBI Taxonomy" id="1481923"/>
    <lineage>
        <taxon>Bacteria</taxon>
        <taxon>Pseudomonadati</taxon>
        <taxon>Pseudomonadota</taxon>
        <taxon>Gammaproteobacteria</taxon>
        <taxon>Vibrionales</taxon>
        <taxon>Vibrionaceae</taxon>
        <taxon>Vibrio</taxon>
    </lineage>
</organism>
<keyword evidence="5" id="KW-0547">Nucleotide-binding</keyword>
<dbReference type="InterPro" id="IPR036640">
    <property type="entry name" value="ABC1_TM_sf"/>
</dbReference>
<dbReference type="InterPro" id="IPR003593">
    <property type="entry name" value="AAA+_ATPase"/>
</dbReference>
<dbReference type="SUPFAM" id="SSF52540">
    <property type="entry name" value="P-loop containing nucleoside triphosphate hydrolases"/>
    <property type="match status" value="1"/>
</dbReference>
<name>A0A7Z2T669_9VIBR</name>
<evidence type="ECO:0000256" key="2">
    <source>
        <dbReference type="ARBA" id="ARBA00022448"/>
    </source>
</evidence>
<feature type="transmembrane region" description="Helical" evidence="9">
    <location>
        <begin position="160"/>
        <end position="179"/>
    </location>
</feature>
<evidence type="ECO:0000313" key="13">
    <source>
        <dbReference type="Proteomes" id="UP000464262"/>
    </source>
</evidence>
<keyword evidence="4 9" id="KW-0812">Transmembrane</keyword>
<feature type="domain" description="ABC transporter" evidence="10">
    <location>
        <begin position="345"/>
        <end position="582"/>
    </location>
</feature>
<keyword evidence="8 9" id="KW-0472">Membrane</keyword>
<evidence type="ECO:0000256" key="1">
    <source>
        <dbReference type="ARBA" id="ARBA00004651"/>
    </source>
</evidence>
<dbReference type="PROSITE" id="PS00211">
    <property type="entry name" value="ABC_TRANSPORTER_1"/>
    <property type="match status" value="1"/>
</dbReference>
<dbReference type="Pfam" id="PF00664">
    <property type="entry name" value="ABC_membrane"/>
    <property type="match status" value="1"/>
</dbReference>
<dbReference type="Proteomes" id="UP000464262">
    <property type="component" value="Chromosome 2"/>
</dbReference>
<comment type="subcellular location">
    <subcellularLocation>
        <location evidence="1">Cell membrane</location>
        <topology evidence="1">Multi-pass membrane protein</topology>
    </subcellularLocation>
</comment>
<sequence length="590" mass="66735">MTKKQLIFQYLHLNRKSYLLAIVFIFLVNWLQVEIPRYIQLAIDLIEDGSTQGHNQLKSYVGMVVAMSVAMIVVRIWSRIYALNPGRITEAALKNTLLQKLNRLPNSFHQRFASGRLISIINNDLTGVRLMFGVGFLQFFNALLALSLTPLWMWRISPELTMYSIIPIAIAFVIFRIGFKRMKSLHMEHMQRLQDLSAQLMSYLSGIDLIKSQQMSPWVRSEVEKLNQALLTCRMKITRIQVFFMPVLDYGNNVMKILILGLGGYMLMNQELTLGEITAFLTYSVLLAMPLMGLGRIATIFQRGMVGLDSAQTILNATVPSSDDLRLSEKDADSVLDNLKKGQSISVRNLSFQYQGEERKVLDDISFDIPAGKKVGVLGSIGAGKTTLVNCLNHHLDIPEGHIFLGDTDIANLSRSDLRRYVKTITQDPYLFSATVEDNVRFGSKASNISRDQVEEVLKLAQLFDDVNRLENGDQTLVGEKGVMLSGGQKQRLSIARALLEPAQLIIMDNVLSAVDYETERKILEGLFERLEQQSVLVVSHRVNALEYMDEIIVLNEGRVIAKGNHKTLLKTCPYYLETWQLQQNQPEAE</sequence>
<proteinExistence type="predicted"/>
<feature type="domain" description="ABC transmembrane type-1" evidence="11">
    <location>
        <begin position="19"/>
        <end position="303"/>
    </location>
</feature>
<feature type="transmembrane region" description="Helical" evidence="9">
    <location>
        <begin position="130"/>
        <end position="154"/>
    </location>
</feature>
<gene>
    <name evidence="12" type="ORF">GT360_15210</name>
</gene>
<dbReference type="FunFam" id="3.40.50.300:FF:000221">
    <property type="entry name" value="Multidrug ABC transporter ATP-binding protein"/>
    <property type="match status" value="1"/>
</dbReference>
<feature type="transmembrane region" description="Helical" evidence="9">
    <location>
        <begin position="242"/>
        <end position="265"/>
    </location>
</feature>
<evidence type="ECO:0000256" key="9">
    <source>
        <dbReference type="SAM" id="Phobius"/>
    </source>
</evidence>
<evidence type="ECO:0000256" key="5">
    <source>
        <dbReference type="ARBA" id="ARBA00022741"/>
    </source>
</evidence>
<dbReference type="Gene3D" id="3.40.50.300">
    <property type="entry name" value="P-loop containing nucleotide triphosphate hydrolases"/>
    <property type="match status" value="1"/>
</dbReference>
<dbReference type="InterPro" id="IPR039421">
    <property type="entry name" value="Type_1_exporter"/>
</dbReference>
<feature type="transmembrane region" description="Helical" evidence="9">
    <location>
        <begin position="277"/>
        <end position="295"/>
    </location>
</feature>
<evidence type="ECO:0000259" key="10">
    <source>
        <dbReference type="PROSITE" id="PS50893"/>
    </source>
</evidence>
<evidence type="ECO:0000313" key="12">
    <source>
        <dbReference type="EMBL" id="QIA64913.1"/>
    </source>
</evidence>
<dbReference type="PANTHER" id="PTHR43394">
    <property type="entry name" value="ATP-DEPENDENT PERMEASE MDL1, MITOCHONDRIAL"/>
    <property type="match status" value="1"/>
</dbReference>
<dbReference type="GO" id="GO:0016887">
    <property type="term" value="F:ATP hydrolysis activity"/>
    <property type="evidence" value="ECO:0007669"/>
    <property type="project" value="InterPro"/>
</dbReference>
<dbReference type="PROSITE" id="PS50893">
    <property type="entry name" value="ABC_TRANSPORTER_2"/>
    <property type="match status" value="1"/>
</dbReference>
<reference evidence="12 13" key="1">
    <citation type="submission" date="2020-01" db="EMBL/GenBank/DDBJ databases">
        <title>Whole genome and functional gene identification of agarase of Vibrio HN897.</title>
        <authorList>
            <person name="Liu Y."/>
            <person name="Zhao Z."/>
        </authorList>
    </citation>
    <scope>NUCLEOTIDE SEQUENCE [LARGE SCALE GENOMIC DNA]</scope>
    <source>
        <strain evidence="12 13">HN897</strain>
    </source>
</reference>
<dbReference type="InterPro" id="IPR003439">
    <property type="entry name" value="ABC_transporter-like_ATP-bd"/>
</dbReference>
<dbReference type="InterPro" id="IPR017871">
    <property type="entry name" value="ABC_transporter-like_CS"/>
</dbReference>
<dbReference type="InterPro" id="IPR027417">
    <property type="entry name" value="P-loop_NTPase"/>
</dbReference>
<keyword evidence="7 9" id="KW-1133">Transmembrane helix</keyword>
<keyword evidence="6 12" id="KW-0067">ATP-binding</keyword>
<protein>
    <submittedName>
        <fullName evidence="12">ATP-binding cassette domain-containing protein</fullName>
    </submittedName>
</protein>
<dbReference type="SUPFAM" id="SSF90123">
    <property type="entry name" value="ABC transporter transmembrane region"/>
    <property type="match status" value="1"/>
</dbReference>
<dbReference type="PANTHER" id="PTHR43394:SF1">
    <property type="entry name" value="ATP-BINDING CASSETTE SUB-FAMILY B MEMBER 10, MITOCHONDRIAL"/>
    <property type="match status" value="1"/>
</dbReference>